<keyword evidence="2" id="KW-0677">Repeat</keyword>
<dbReference type="EMBL" id="CAKOGL010000002">
    <property type="protein sequence ID" value="CAH2083978.1"/>
    <property type="molecule type" value="Genomic_DNA"/>
</dbReference>
<proteinExistence type="inferred from homology"/>
<evidence type="ECO:0000256" key="1">
    <source>
        <dbReference type="ARBA" id="ARBA00005906"/>
    </source>
</evidence>
<evidence type="ECO:0000313" key="6">
    <source>
        <dbReference type="Proteomes" id="UP001153954"/>
    </source>
</evidence>
<protein>
    <submittedName>
        <fullName evidence="5">Uncharacterized protein</fullName>
    </submittedName>
</protein>
<sequence>MKKFATVCIIATFLQIITAAYIGRAVNNAVYGSPLSTLAVENAYGPNVVYTDNVLAYNNIVNGINGPANPHIYANSIYGSAHPPAYDGIVNGVYGPAGPIAYDGVVNGVYGPVNEMALDDIVNGIYGPSNTVTVDKVGYGLSAAKLAASNGAGFSVRSKSPIAIKGISVESENMVIEGPLFVNGQLPFLGTVGMEGDLPVAGDGAVLYKCGDGNVAMLNEKFPATALSSGYGYNGMPTSNYGPTVAGTLGKNILPYGGFY</sequence>
<gene>
    <name evidence="5" type="ORF">EEDITHA_LOCUS593</name>
</gene>
<evidence type="ECO:0000256" key="3">
    <source>
        <dbReference type="RuleBase" id="RU004378"/>
    </source>
</evidence>
<organism evidence="5 6">
    <name type="scientific">Euphydryas editha</name>
    <name type="common">Edith's checkerspot</name>
    <dbReference type="NCBI Taxonomy" id="104508"/>
    <lineage>
        <taxon>Eukaryota</taxon>
        <taxon>Metazoa</taxon>
        <taxon>Ecdysozoa</taxon>
        <taxon>Arthropoda</taxon>
        <taxon>Hexapoda</taxon>
        <taxon>Insecta</taxon>
        <taxon>Pterygota</taxon>
        <taxon>Neoptera</taxon>
        <taxon>Endopterygota</taxon>
        <taxon>Lepidoptera</taxon>
        <taxon>Glossata</taxon>
        <taxon>Ditrysia</taxon>
        <taxon>Papilionoidea</taxon>
        <taxon>Nymphalidae</taxon>
        <taxon>Nymphalinae</taxon>
        <taxon>Euphydryas</taxon>
    </lineage>
</organism>
<evidence type="ECO:0000313" key="5">
    <source>
        <dbReference type="EMBL" id="CAH2083978.1"/>
    </source>
</evidence>
<keyword evidence="4" id="KW-0732">Signal</keyword>
<dbReference type="InterPro" id="IPR002635">
    <property type="entry name" value="Chorion"/>
</dbReference>
<comment type="similarity">
    <text evidence="1 3">Belongs to the chorion protein family.</text>
</comment>
<dbReference type="GO" id="GO:0005213">
    <property type="term" value="F:structural constituent of egg chorion"/>
    <property type="evidence" value="ECO:0007669"/>
    <property type="project" value="InterPro"/>
</dbReference>
<dbReference type="Proteomes" id="UP001153954">
    <property type="component" value="Unassembled WGS sequence"/>
</dbReference>
<dbReference type="AlphaFoldDB" id="A0AAU9TBP9"/>
<evidence type="ECO:0000256" key="2">
    <source>
        <dbReference type="ARBA" id="ARBA00022737"/>
    </source>
</evidence>
<accession>A0AAU9TBP9</accession>
<keyword evidence="6" id="KW-1185">Reference proteome</keyword>
<feature type="chain" id="PRO_5043381460" evidence="4">
    <location>
        <begin position="20"/>
        <end position="260"/>
    </location>
</feature>
<dbReference type="GO" id="GO:0007304">
    <property type="term" value="P:chorion-containing eggshell formation"/>
    <property type="evidence" value="ECO:0007669"/>
    <property type="project" value="InterPro"/>
</dbReference>
<feature type="signal peptide" evidence="4">
    <location>
        <begin position="1"/>
        <end position="19"/>
    </location>
</feature>
<reference evidence="5" key="1">
    <citation type="submission" date="2022-03" db="EMBL/GenBank/DDBJ databases">
        <authorList>
            <person name="Tunstrom K."/>
        </authorList>
    </citation>
    <scope>NUCLEOTIDE SEQUENCE</scope>
</reference>
<dbReference type="Pfam" id="PF01723">
    <property type="entry name" value="Chorion_1"/>
    <property type="match status" value="1"/>
</dbReference>
<dbReference type="GO" id="GO:0042600">
    <property type="term" value="C:egg chorion"/>
    <property type="evidence" value="ECO:0007669"/>
    <property type="project" value="InterPro"/>
</dbReference>
<evidence type="ECO:0000256" key="4">
    <source>
        <dbReference type="SAM" id="SignalP"/>
    </source>
</evidence>
<name>A0AAU9TBP9_EUPED</name>
<comment type="caution">
    <text evidence="5">The sequence shown here is derived from an EMBL/GenBank/DDBJ whole genome shotgun (WGS) entry which is preliminary data.</text>
</comment>